<dbReference type="EMBL" id="MT143129">
    <property type="protein sequence ID" value="QJA93192.1"/>
    <property type="molecule type" value="Genomic_DNA"/>
</dbReference>
<sequence>MQPTGLEERNCPTDTTQKPFNHVIDAQDGVIFPTDKDTKAIKEIENGEISS</sequence>
<evidence type="ECO:0000313" key="1">
    <source>
        <dbReference type="EMBL" id="QJA93192.1"/>
    </source>
</evidence>
<name>A0A6M3LHU3_9ZZZZ</name>
<gene>
    <name evidence="1" type="ORF">MM415B04323_0008</name>
</gene>
<dbReference type="AlphaFoldDB" id="A0A6M3LHU3"/>
<accession>A0A6M3LHU3</accession>
<proteinExistence type="predicted"/>
<organism evidence="1">
    <name type="scientific">viral metagenome</name>
    <dbReference type="NCBI Taxonomy" id="1070528"/>
    <lineage>
        <taxon>unclassified sequences</taxon>
        <taxon>metagenomes</taxon>
        <taxon>organismal metagenomes</taxon>
    </lineage>
</organism>
<protein>
    <submittedName>
        <fullName evidence="1">Uncharacterized protein</fullName>
    </submittedName>
</protein>
<reference evidence="1" key="1">
    <citation type="submission" date="2020-03" db="EMBL/GenBank/DDBJ databases">
        <title>The deep terrestrial virosphere.</title>
        <authorList>
            <person name="Holmfeldt K."/>
            <person name="Nilsson E."/>
            <person name="Simone D."/>
            <person name="Lopez-Fernandez M."/>
            <person name="Wu X."/>
            <person name="de Brujin I."/>
            <person name="Lundin D."/>
            <person name="Andersson A."/>
            <person name="Bertilsson S."/>
            <person name="Dopson M."/>
        </authorList>
    </citation>
    <scope>NUCLEOTIDE SEQUENCE</scope>
    <source>
        <strain evidence="1">MM415B04323</strain>
    </source>
</reference>